<feature type="domain" description="R3H" evidence="8">
    <location>
        <begin position="6"/>
        <end position="81"/>
    </location>
</feature>
<evidence type="ECO:0000313" key="10">
    <source>
        <dbReference type="Proteomes" id="UP001157017"/>
    </source>
</evidence>
<keyword evidence="2 6" id="KW-0698">rRNA processing</keyword>
<keyword evidence="4 6" id="KW-0808">Transferase</keyword>
<proteinExistence type="inferred from homology"/>
<dbReference type="Gene3D" id="3.40.50.150">
    <property type="entry name" value="Vaccinia Virus protein VP39"/>
    <property type="match status" value="1"/>
</dbReference>
<evidence type="ECO:0000256" key="1">
    <source>
        <dbReference type="ARBA" id="ARBA00022490"/>
    </source>
</evidence>
<dbReference type="Gene3D" id="3.30.1370.50">
    <property type="entry name" value="R3H-like domain"/>
    <property type="match status" value="1"/>
</dbReference>
<gene>
    <name evidence="6" type="primary">rsmG</name>
    <name evidence="9" type="ORF">GCM10025868_23150</name>
</gene>
<feature type="binding site" evidence="6">
    <location>
        <position position="222"/>
    </location>
    <ligand>
        <name>S-adenosyl-L-methionine</name>
        <dbReference type="ChEBI" id="CHEBI:59789"/>
    </ligand>
</feature>
<evidence type="ECO:0000256" key="7">
    <source>
        <dbReference type="SAM" id="MobiDB-lite"/>
    </source>
</evidence>
<dbReference type="InterPro" id="IPR003682">
    <property type="entry name" value="rRNA_ssu_MeTfrase_G"/>
</dbReference>
<dbReference type="Pfam" id="PF02527">
    <property type="entry name" value="GidB"/>
    <property type="match status" value="1"/>
</dbReference>
<feature type="binding site" evidence="6">
    <location>
        <position position="177"/>
    </location>
    <ligand>
        <name>S-adenosyl-L-methionine</name>
        <dbReference type="ChEBI" id="CHEBI:59789"/>
    </ligand>
</feature>
<evidence type="ECO:0000256" key="5">
    <source>
        <dbReference type="ARBA" id="ARBA00022691"/>
    </source>
</evidence>
<sequence>MLAGTGERSRLMLDVAGHRSGRRTALVALAGAAVSTVQSSGERFEMEPMSPFERKVVHDAVAEPRPADGVGGRRAQPLRRRAPLRLSTFHVEHDDLEAAAAPVPPVPPEVAHRVFGARLDLAVAYVEHLVTTGIEWGLVGPREAPRIWERHVLNCAVMADLVPEGATVADIGSGAGLPGLALAIRRPDLDVTLVEPLLRRTTWLEHVVADLDLEHVRVLRARAEEPARDPPGAGRDGPGGRTARPAGALGASPADPGGRACWR</sequence>
<dbReference type="SUPFAM" id="SSF53335">
    <property type="entry name" value="S-adenosyl-L-methionine-dependent methyltransferases"/>
    <property type="match status" value="1"/>
</dbReference>
<comment type="subcellular location">
    <subcellularLocation>
        <location evidence="6">Cytoplasm</location>
    </subcellularLocation>
</comment>
<dbReference type="InterPro" id="IPR036867">
    <property type="entry name" value="R3H_dom_sf"/>
</dbReference>
<evidence type="ECO:0000256" key="4">
    <source>
        <dbReference type="ARBA" id="ARBA00022679"/>
    </source>
</evidence>
<comment type="similarity">
    <text evidence="6">Belongs to the methyltransferase superfamily. RNA methyltransferase RsmG family.</text>
</comment>
<dbReference type="SMART" id="SM00393">
    <property type="entry name" value="R3H"/>
    <property type="match status" value="1"/>
</dbReference>
<feature type="compositionally biased region" description="Low complexity" evidence="7">
    <location>
        <begin position="241"/>
        <end position="251"/>
    </location>
</feature>
<keyword evidence="5 6" id="KW-0949">S-adenosyl-L-methionine</keyword>
<dbReference type="InterPro" id="IPR001374">
    <property type="entry name" value="R3H_dom"/>
</dbReference>
<reference evidence="10" key="1">
    <citation type="journal article" date="2019" name="Int. J. Syst. Evol. Microbiol.">
        <title>The Global Catalogue of Microorganisms (GCM) 10K type strain sequencing project: providing services to taxonomists for standard genome sequencing and annotation.</title>
        <authorList>
            <consortium name="The Broad Institute Genomics Platform"/>
            <consortium name="The Broad Institute Genome Sequencing Center for Infectious Disease"/>
            <person name="Wu L."/>
            <person name="Ma J."/>
        </authorList>
    </citation>
    <scope>NUCLEOTIDE SEQUENCE [LARGE SCALE GENOMIC DNA]</scope>
    <source>
        <strain evidence="10">NBRC 108730</strain>
    </source>
</reference>
<evidence type="ECO:0000256" key="3">
    <source>
        <dbReference type="ARBA" id="ARBA00022603"/>
    </source>
</evidence>
<keyword evidence="10" id="KW-1185">Reference proteome</keyword>
<protein>
    <recommendedName>
        <fullName evidence="6">Ribosomal RNA small subunit methyltransferase G</fullName>
        <ecNumber evidence="6">2.1.1.-</ecNumber>
    </recommendedName>
    <alternativeName>
        <fullName evidence="6">16S rRNA 7-methylguanosine methyltransferase</fullName>
        <shortName evidence="6">16S rRNA m7G methyltransferase</shortName>
    </alternativeName>
</protein>
<keyword evidence="1 6" id="KW-0963">Cytoplasm</keyword>
<evidence type="ECO:0000256" key="2">
    <source>
        <dbReference type="ARBA" id="ARBA00022552"/>
    </source>
</evidence>
<dbReference type="PANTHER" id="PTHR31760:SF0">
    <property type="entry name" value="S-ADENOSYL-L-METHIONINE-DEPENDENT METHYLTRANSFERASES SUPERFAMILY PROTEIN"/>
    <property type="match status" value="1"/>
</dbReference>
<dbReference type="Pfam" id="PF01424">
    <property type="entry name" value="R3H"/>
    <property type="match status" value="1"/>
</dbReference>
<comment type="caution">
    <text evidence="6">Lacks conserved residue(s) required for the propagation of feature annotation.</text>
</comment>
<feature type="region of interest" description="Disordered" evidence="7">
    <location>
        <begin position="222"/>
        <end position="263"/>
    </location>
</feature>
<name>A0ABQ6JIJ6_9ACTN</name>
<comment type="function">
    <text evidence="6">Specifically methylates the N7 position of a guanine in 16S rRNA.</text>
</comment>
<dbReference type="HAMAP" id="MF_00074">
    <property type="entry name" value="16SrRNA_methyltr_G"/>
    <property type="match status" value="1"/>
</dbReference>
<dbReference type="PANTHER" id="PTHR31760">
    <property type="entry name" value="S-ADENOSYL-L-METHIONINE-DEPENDENT METHYLTRANSFERASES SUPERFAMILY PROTEIN"/>
    <property type="match status" value="1"/>
</dbReference>
<dbReference type="InterPro" id="IPR029063">
    <property type="entry name" value="SAM-dependent_MTases_sf"/>
</dbReference>
<evidence type="ECO:0000259" key="8">
    <source>
        <dbReference type="SMART" id="SM00393"/>
    </source>
</evidence>
<keyword evidence="3 6" id="KW-0489">Methyltransferase</keyword>
<evidence type="ECO:0000313" key="9">
    <source>
        <dbReference type="EMBL" id="GMA87065.1"/>
    </source>
</evidence>
<evidence type="ECO:0000256" key="6">
    <source>
        <dbReference type="HAMAP-Rule" id="MF_00074"/>
    </source>
</evidence>
<dbReference type="Proteomes" id="UP001157017">
    <property type="component" value="Unassembled WGS sequence"/>
</dbReference>
<dbReference type="EC" id="2.1.1.-" evidence="6"/>
<accession>A0ABQ6JIJ6</accession>
<feature type="binding site" evidence="6">
    <location>
        <position position="172"/>
    </location>
    <ligand>
        <name>S-adenosyl-L-methionine</name>
        <dbReference type="ChEBI" id="CHEBI:59789"/>
    </ligand>
</feature>
<organism evidence="9 10">
    <name type="scientific">Angustibacter aerolatus</name>
    <dbReference type="NCBI Taxonomy" id="1162965"/>
    <lineage>
        <taxon>Bacteria</taxon>
        <taxon>Bacillati</taxon>
        <taxon>Actinomycetota</taxon>
        <taxon>Actinomycetes</taxon>
        <taxon>Kineosporiales</taxon>
        <taxon>Kineosporiaceae</taxon>
    </lineage>
</organism>
<comment type="caution">
    <text evidence="9">The sequence shown here is derived from an EMBL/GenBank/DDBJ whole genome shotgun (WGS) entry which is preliminary data.</text>
</comment>
<dbReference type="EMBL" id="BSUZ01000001">
    <property type="protein sequence ID" value="GMA87065.1"/>
    <property type="molecule type" value="Genomic_DNA"/>
</dbReference>